<evidence type="ECO:0000256" key="7">
    <source>
        <dbReference type="ARBA" id="ARBA00023157"/>
    </source>
</evidence>
<evidence type="ECO:0000256" key="1">
    <source>
        <dbReference type="ARBA" id="ARBA00001182"/>
    </source>
</evidence>
<dbReference type="PRINTS" id="PR00421">
    <property type="entry name" value="THIOREDOXIN"/>
</dbReference>
<reference evidence="17" key="3">
    <citation type="submission" date="2022-06" db="UniProtKB">
        <authorList>
            <consortium name="EnsemblPlants"/>
        </authorList>
    </citation>
    <scope>IDENTIFICATION</scope>
</reference>
<evidence type="ECO:0000256" key="13">
    <source>
        <dbReference type="RuleBase" id="RU004208"/>
    </source>
</evidence>
<gene>
    <name evidence="17" type="primary">LOC125515445</name>
</gene>
<evidence type="ECO:0000259" key="16">
    <source>
        <dbReference type="PROSITE" id="PS51352"/>
    </source>
</evidence>
<dbReference type="Gene3D" id="3.40.30.10">
    <property type="entry name" value="Glutaredoxin"/>
    <property type="match status" value="4"/>
</dbReference>
<dbReference type="FunFam" id="3.40.30.10:FF:000023">
    <property type="entry name" value="Protein disulfide-isomerase"/>
    <property type="match status" value="1"/>
</dbReference>
<dbReference type="CDD" id="cd02995">
    <property type="entry name" value="PDI_a_PDI_a'_C"/>
    <property type="match status" value="1"/>
</dbReference>
<dbReference type="RefSeq" id="XP_048536871.1">
    <property type="nucleotide sequence ID" value="XM_048680914.1"/>
</dbReference>
<evidence type="ECO:0000256" key="10">
    <source>
        <dbReference type="ARBA" id="ARBA00023284"/>
    </source>
</evidence>
<dbReference type="Proteomes" id="UP000015106">
    <property type="component" value="Chromosome 6"/>
</dbReference>
<dbReference type="InterPro" id="IPR005792">
    <property type="entry name" value="Prot_disulphide_isomerase"/>
</dbReference>
<evidence type="ECO:0000256" key="12">
    <source>
        <dbReference type="PIRSR" id="PIRSR605792-51"/>
    </source>
</evidence>
<proteinExistence type="inferred from homology"/>
<dbReference type="InterPro" id="IPR036249">
    <property type="entry name" value="Thioredoxin-like_sf"/>
</dbReference>
<dbReference type="FunFam" id="3.40.30.10:FF:000109">
    <property type="entry name" value="Protein disulfide-isomerase"/>
    <property type="match status" value="1"/>
</dbReference>
<evidence type="ECO:0000313" key="17">
    <source>
        <dbReference type="EnsemblPlants" id="TuG1812G0600000065.01.T01"/>
    </source>
</evidence>
<dbReference type="GO" id="GO:0003756">
    <property type="term" value="F:protein disulfide isomerase activity"/>
    <property type="evidence" value="ECO:0007669"/>
    <property type="project" value="UniProtKB-EC"/>
</dbReference>
<dbReference type="PROSITE" id="PS51352">
    <property type="entry name" value="THIOREDOXIN_2"/>
    <property type="match status" value="2"/>
</dbReference>
<name>A0A8R7QIZ6_TRIUA</name>
<feature type="disulfide bond" description="Redox-active" evidence="12">
    <location>
        <begin position="161"/>
        <end position="164"/>
    </location>
</feature>
<dbReference type="GO" id="GO:0034976">
    <property type="term" value="P:response to endoplasmic reticulum stress"/>
    <property type="evidence" value="ECO:0007669"/>
    <property type="project" value="TreeGrafter"/>
</dbReference>
<feature type="disulfide bond" description="Redox-active" evidence="12">
    <location>
        <begin position="502"/>
        <end position="505"/>
    </location>
</feature>
<keyword evidence="18" id="KW-1185">Reference proteome</keyword>
<dbReference type="NCBIfam" id="TIGR01130">
    <property type="entry name" value="ER_PDI_fam"/>
    <property type="match status" value="1"/>
</dbReference>
<dbReference type="FunFam" id="3.40.30.10:FF:000134">
    <property type="entry name" value="Protein disulfide-isomerase"/>
    <property type="match status" value="1"/>
</dbReference>
<dbReference type="GO" id="GO:0005788">
    <property type="term" value="C:endoplasmic reticulum lumen"/>
    <property type="evidence" value="ECO:0007669"/>
    <property type="project" value="UniProtKB-SubCell"/>
</dbReference>
<feature type="region of interest" description="Disordered" evidence="15">
    <location>
        <begin position="80"/>
        <end position="128"/>
    </location>
</feature>
<dbReference type="AlphaFoldDB" id="A0A8R7QIZ6"/>
<comment type="subcellular location">
    <subcellularLocation>
        <location evidence="2">Endoplasmic reticulum lumen</location>
    </subcellularLocation>
</comment>
<dbReference type="KEGG" id="tua:125515445"/>
<dbReference type="Gramene" id="TuG1812G0600000065.01.T01">
    <property type="protein sequence ID" value="TuG1812G0600000065.01.T01"/>
    <property type="gene ID" value="TuG1812G0600000065.01"/>
</dbReference>
<dbReference type="GeneID" id="125515445"/>
<dbReference type="CDD" id="cd02981">
    <property type="entry name" value="PDI_b_family"/>
    <property type="match status" value="1"/>
</dbReference>
<evidence type="ECO:0000256" key="15">
    <source>
        <dbReference type="SAM" id="MobiDB-lite"/>
    </source>
</evidence>
<evidence type="ECO:0000256" key="6">
    <source>
        <dbReference type="ARBA" id="ARBA00022824"/>
    </source>
</evidence>
<dbReference type="PROSITE" id="PS00194">
    <property type="entry name" value="THIOREDOXIN_1"/>
    <property type="match status" value="2"/>
</dbReference>
<keyword evidence="4" id="KW-0732">Signal</keyword>
<dbReference type="CDD" id="cd02961">
    <property type="entry name" value="PDI_a_family"/>
    <property type="match status" value="1"/>
</dbReference>
<feature type="compositionally biased region" description="Low complexity" evidence="15">
    <location>
        <begin position="591"/>
        <end position="603"/>
    </location>
</feature>
<dbReference type="InterPro" id="IPR013766">
    <property type="entry name" value="Thioredoxin_domain"/>
</dbReference>
<dbReference type="InterPro" id="IPR005788">
    <property type="entry name" value="PDI_thioredoxin-like_dom"/>
</dbReference>
<keyword evidence="5" id="KW-0677">Repeat</keyword>
<dbReference type="EnsemblPlants" id="TuG1812G0600000065.01.T01">
    <property type="protein sequence ID" value="TuG1812G0600000065.01.T01"/>
    <property type="gene ID" value="TuG1812G0600000065.01"/>
</dbReference>
<accession>A0A8R7QIZ6</accession>
<keyword evidence="7 12" id="KW-1015">Disulfide bond</keyword>
<evidence type="ECO:0000256" key="5">
    <source>
        <dbReference type="ARBA" id="ARBA00022737"/>
    </source>
</evidence>
<keyword evidence="6" id="KW-0256">Endoplasmic reticulum</keyword>
<dbReference type="PANTHER" id="PTHR18929">
    <property type="entry name" value="PROTEIN DISULFIDE ISOMERASE"/>
    <property type="match status" value="1"/>
</dbReference>
<feature type="region of interest" description="Disordered" evidence="15">
    <location>
        <begin position="589"/>
        <end position="617"/>
    </location>
</feature>
<evidence type="ECO:0000256" key="3">
    <source>
        <dbReference type="ARBA" id="ARBA00006347"/>
    </source>
</evidence>
<reference evidence="18" key="1">
    <citation type="journal article" date="2013" name="Nature">
        <title>Draft genome of the wheat A-genome progenitor Triticum urartu.</title>
        <authorList>
            <person name="Ling H.Q."/>
            <person name="Zhao S."/>
            <person name="Liu D."/>
            <person name="Wang J."/>
            <person name="Sun H."/>
            <person name="Zhang C."/>
            <person name="Fan H."/>
            <person name="Li D."/>
            <person name="Dong L."/>
            <person name="Tao Y."/>
            <person name="Gao C."/>
            <person name="Wu H."/>
            <person name="Li Y."/>
            <person name="Cui Y."/>
            <person name="Guo X."/>
            <person name="Zheng S."/>
            <person name="Wang B."/>
            <person name="Yu K."/>
            <person name="Liang Q."/>
            <person name="Yang W."/>
            <person name="Lou X."/>
            <person name="Chen J."/>
            <person name="Feng M."/>
            <person name="Jian J."/>
            <person name="Zhang X."/>
            <person name="Luo G."/>
            <person name="Jiang Y."/>
            <person name="Liu J."/>
            <person name="Wang Z."/>
            <person name="Sha Y."/>
            <person name="Zhang B."/>
            <person name="Wu H."/>
            <person name="Tang D."/>
            <person name="Shen Q."/>
            <person name="Xue P."/>
            <person name="Zou S."/>
            <person name="Wang X."/>
            <person name="Liu X."/>
            <person name="Wang F."/>
            <person name="Yang Y."/>
            <person name="An X."/>
            <person name="Dong Z."/>
            <person name="Zhang K."/>
            <person name="Zhang X."/>
            <person name="Luo M.C."/>
            <person name="Dvorak J."/>
            <person name="Tong Y."/>
            <person name="Wang J."/>
            <person name="Yang H."/>
            <person name="Li Z."/>
            <person name="Wang D."/>
            <person name="Zhang A."/>
            <person name="Wang J."/>
        </authorList>
    </citation>
    <scope>NUCLEOTIDE SEQUENCE</scope>
    <source>
        <strain evidence="18">cv. G1812</strain>
    </source>
</reference>
<organism evidence="17 18">
    <name type="scientific">Triticum urartu</name>
    <name type="common">Red wild einkorn</name>
    <name type="synonym">Crithodium urartu</name>
    <dbReference type="NCBI Taxonomy" id="4572"/>
    <lineage>
        <taxon>Eukaryota</taxon>
        <taxon>Viridiplantae</taxon>
        <taxon>Streptophyta</taxon>
        <taxon>Embryophyta</taxon>
        <taxon>Tracheophyta</taxon>
        <taxon>Spermatophyta</taxon>
        <taxon>Magnoliopsida</taxon>
        <taxon>Liliopsida</taxon>
        <taxon>Poales</taxon>
        <taxon>Poaceae</taxon>
        <taxon>BOP clade</taxon>
        <taxon>Pooideae</taxon>
        <taxon>Triticodae</taxon>
        <taxon>Triticeae</taxon>
        <taxon>Triticinae</taxon>
        <taxon>Triticum</taxon>
    </lineage>
</organism>
<keyword evidence="9 14" id="KW-0413">Isomerase</keyword>
<protein>
    <recommendedName>
        <fullName evidence="14">Protein disulfide-isomerase</fullName>
        <ecNumber evidence="14">5.3.4.1</ecNumber>
    </recommendedName>
</protein>
<keyword evidence="10 12" id="KW-0676">Redox-active center</keyword>
<evidence type="ECO:0000256" key="11">
    <source>
        <dbReference type="ARBA" id="ARBA00060135"/>
    </source>
</evidence>
<evidence type="ECO:0000256" key="8">
    <source>
        <dbReference type="ARBA" id="ARBA00023180"/>
    </source>
</evidence>
<dbReference type="NCBIfam" id="TIGR01126">
    <property type="entry name" value="pdi_dom"/>
    <property type="match status" value="1"/>
</dbReference>
<dbReference type="EC" id="5.3.4.1" evidence="14"/>
<comment type="similarity">
    <text evidence="3 13">Belongs to the protein disulfide isomerase family.</text>
</comment>
<dbReference type="FunFam" id="3.40.30.10:FF:000042">
    <property type="entry name" value="protein disulfide-isomerase A2"/>
    <property type="match status" value="1"/>
</dbReference>
<feature type="compositionally biased region" description="Acidic residues" evidence="15">
    <location>
        <begin position="104"/>
        <end position="121"/>
    </location>
</feature>
<dbReference type="CDD" id="cd02982">
    <property type="entry name" value="PDI_b'_family"/>
    <property type="match status" value="1"/>
</dbReference>
<feature type="domain" description="Thioredoxin" evidence="16">
    <location>
        <begin position="90"/>
        <end position="239"/>
    </location>
</feature>
<feature type="domain" description="Thioredoxin" evidence="16">
    <location>
        <begin position="460"/>
        <end position="581"/>
    </location>
</feature>
<reference evidence="17" key="2">
    <citation type="submission" date="2018-03" db="EMBL/GenBank/DDBJ databases">
        <title>The Triticum urartu genome reveals the dynamic nature of wheat genome evolution.</title>
        <authorList>
            <person name="Ling H."/>
            <person name="Ma B."/>
            <person name="Shi X."/>
            <person name="Liu H."/>
            <person name="Dong L."/>
            <person name="Sun H."/>
            <person name="Cao Y."/>
            <person name="Gao Q."/>
            <person name="Zheng S."/>
            <person name="Li Y."/>
            <person name="Yu Y."/>
            <person name="Du H."/>
            <person name="Qi M."/>
            <person name="Li Y."/>
            <person name="Yu H."/>
            <person name="Cui Y."/>
            <person name="Wang N."/>
            <person name="Chen C."/>
            <person name="Wu H."/>
            <person name="Zhao Y."/>
            <person name="Zhang J."/>
            <person name="Li Y."/>
            <person name="Zhou W."/>
            <person name="Zhang B."/>
            <person name="Hu W."/>
            <person name="Eijk M."/>
            <person name="Tang J."/>
            <person name="Witsenboer H."/>
            <person name="Zhao S."/>
            <person name="Li Z."/>
            <person name="Zhang A."/>
            <person name="Wang D."/>
            <person name="Liang C."/>
        </authorList>
    </citation>
    <scope>NUCLEOTIDE SEQUENCE [LARGE SCALE GENOMIC DNA]</scope>
    <source>
        <strain evidence="17">cv. G1812</strain>
    </source>
</reference>
<dbReference type="PANTHER" id="PTHR18929:SF246">
    <property type="entry name" value="PROTEIN DISULFIDE ISOMERASE-LIKE 1-4"/>
    <property type="match status" value="1"/>
</dbReference>
<sequence>MESWQVQPADPFPFPLPLPTRSPTLLAGRPAMAAMPTPRSFLLLLLLATPFLLLPLAASAAVPTSNPDIDLEYLIKNAGLDDSTPSTPTDDPEDGAPDFPGLDADYDEDEDLFGDDDGPEEDSSHPSAADEAHVLLLTAANFTAVLAARRHVMVEFYAPWCGHCRALAPHYAAAASALAEQGVDVALAKVDATEDHDLAQAHDVQGYPTLLFFIDGVPRDYSGERTKDAIVAWISKKLGPAVQNLTAVDEAEKVVTGDDVAVLAFLDHLSGAHSDELAAASRLEDTISFYQTTSPDVAKLFHIDPEAKRPSIVLLKKEEEKLTVFDGEFRASAIAEFVSANKIPLITTLTQETAPAIFDNPIKKQILLFAVAKESSKFLPIIKETAKSFKGKLLFVFVERDNEEVGEPVANYFGITGHETTVLAYTGNEDAKKFFFSGEISLDTIKEFAQDFLEDKLTPSYKSDPVPESNDEDVKVVVGKSLDQIVLDESKDVLLEVYAPWCGHCQSLEPIYNKLAKYLRGIDSLVIAKMDGTNNEHPRAKPDGFPTILFYPAGKKSFEPITFEGDRTVVEMYKFLKKHAAIPFKLKRPDSSAAQADGSSSTAEGEKSSGWKPKDEL</sequence>
<evidence type="ECO:0000256" key="2">
    <source>
        <dbReference type="ARBA" id="ARBA00004319"/>
    </source>
</evidence>
<dbReference type="InterPro" id="IPR017937">
    <property type="entry name" value="Thioredoxin_CS"/>
</dbReference>
<comment type="function">
    <text evidence="11">Acts as a protein-folding catalyst that interacts with nascent polypeptides to catalyze the formation, isomerization, and reduction or oxidation of disulfide bonds. May play a role in storage protein biogenesis.</text>
</comment>
<keyword evidence="8" id="KW-0325">Glycoprotein</keyword>
<evidence type="ECO:0000256" key="14">
    <source>
        <dbReference type="RuleBase" id="RU361130"/>
    </source>
</evidence>
<feature type="compositionally biased region" description="Basic and acidic residues" evidence="15">
    <location>
        <begin position="604"/>
        <end position="617"/>
    </location>
</feature>
<evidence type="ECO:0000256" key="4">
    <source>
        <dbReference type="ARBA" id="ARBA00022729"/>
    </source>
</evidence>
<evidence type="ECO:0000256" key="9">
    <source>
        <dbReference type="ARBA" id="ARBA00023235"/>
    </source>
</evidence>
<dbReference type="OrthoDB" id="427280at2759"/>
<dbReference type="SUPFAM" id="SSF52833">
    <property type="entry name" value="Thioredoxin-like"/>
    <property type="match status" value="4"/>
</dbReference>
<evidence type="ECO:0000313" key="18">
    <source>
        <dbReference type="Proteomes" id="UP000015106"/>
    </source>
</evidence>
<comment type="catalytic activity">
    <reaction evidence="1 14">
        <text>Catalyzes the rearrangement of -S-S- bonds in proteins.</text>
        <dbReference type="EC" id="5.3.4.1"/>
    </reaction>
</comment>
<dbReference type="GO" id="GO:0006457">
    <property type="term" value="P:protein folding"/>
    <property type="evidence" value="ECO:0007669"/>
    <property type="project" value="TreeGrafter"/>
</dbReference>
<dbReference type="Pfam" id="PF00085">
    <property type="entry name" value="Thioredoxin"/>
    <property type="match status" value="2"/>
</dbReference>
<dbReference type="Pfam" id="PF13848">
    <property type="entry name" value="Thioredoxin_6"/>
    <property type="match status" value="1"/>
</dbReference>